<keyword evidence="6" id="KW-0375">Hydrogen ion transport</keyword>
<dbReference type="PANTHER" id="PTHR11410">
    <property type="entry name" value="ATP SYNTHASE SUBUNIT A"/>
    <property type="match status" value="1"/>
</dbReference>
<keyword evidence="7 12" id="KW-1133">Transmembrane helix</keyword>
<evidence type="ECO:0000256" key="4">
    <source>
        <dbReference type="ARBA" id="ARBA00022547"/>
    </source>
</evidence>
<dbReference type="InterPro" id="IPR000568">
    <property type="entry name" value="ATP_synth_F0_asu"/>
</dbReference>
<feature type="transmembrane region" description="Helical" evidence="12">
    <location>
        <begin position="12"/>
        <end position="38"/>
    </location>
</feature>
<dbReference type="GO" id="GO:0005743">
    <property type="term" value="C:mitochondrial inner membrane"/>
    <property type="evidence" value="ECO:0007669"/>
    <property type="project" value="UniProtKB-SubCell"/>
</dbReference>
<geneLocation type="mitochondrion" evidence="13"/>
<reference evidence="13" key="1">
    <citation type="journal article" date="2016" name="Gene">
        <title>Syllidae mitochondrial gene order is unusually variable for Annelida.</title>
        <authorList>
            <person name="Aguado M.T."/>
            <person name="Richter S."/>
            <person name="Sontowski R."/>
            <person name="Golombek A."/>
            <person name="Struck T.H."/>
            <person name="Bleidorn C."/>
        </authorList>
    </citation>
    <scope>NUCLEOTIDE SEQUENCE</scope>
</reference>
<dbReference type="PANTHER" id="PTHR11410:SF0">
    <property type="entry name" value="ATP SYNTHASE SUBUNIT A"/>
    <property type="match status" value="1"/>
</dbReference>
<keyword evidence="13" id="KW-0496">Mitochondrion</keyword>
<feature type="transmembrane region" description="Helical" evidence="12">
    <location>
        <begin position="202"/>
        <end position="223"/>
    </location>
</feature>
<keyword evidence="5 12" id="KW-0812">Transmembrane</keyword>
<keyword evidence="10" id="KW-0066">ATP synthesis</keyword>
<keyword evidence="4" id="KW-0138">CF(0)</keyword>
<dbReference type="GO" id="GO:0046933">
    <property type="term" value="F:proton-transporting ATP synthase activity, rotational mechanism"/>
    <property type="evidence" value="ECO:0007669"/>
    <property type="project" value="TreeGrafter"/>
</dbReference>
<evidence type="ECO:0000256" key="10">
    <source>
        <dbReference type="ARBA" id="ARBA00023310"/>
    </source>
</evidence>
<dbReference type="PRINTS" id="PR00123">
    <property type="entry name" value="ATPASEA"/>
</dbReference>
<proteinExistence type="inferred from homology"/>
<organism evidence="13">
    <name type="scientific">Streptosyllis sp. THS1</name>
    <dbReference type="NCBI Taxonomy" id="1898410"/>
    <lineage>
        <taxon>Eukaryota</taxon>
        <taxon>Metazoa</taxon>
        <taxon>Spiralia</taxon>
        <taxon>Lophotrochozoa</taxon>
        <taxon>Annelida</taxon>
        <taxon>Polychaeta</taxon>
        <taxon>Errantia</taxon>
        <taxon>Phyllodocida</taxon>
        <taxon>Syllidae</taxon>
        <taxon>Streptosyllis</taxon>
    </lineage>
</organism>
<feature type="transmembrane region" description="Helical" evidence="12">
    <location>
        <begin position="138"/>
        <end position="159"/>
    </location>
</feature>
<evidence type="ECO:0000256" key="1">
    <source>
        <dbReference type="ARBA" id="ARBA00004141"/>
    </source>
</evidence>
<dbReference type="AlphaFoldDB" id="A0A1C9UZ91"/>
<evidence type="ECO:0000256" key="8">
    <source>
        <dbReference type="ARBA" id="ARBA00023065"/>
    </source>
</evidence>
<dbReference type="SUPFAM" id="SSF81336">
    <property type="entry name" value="F1F0 ATP synthase subunit A"/>
    <property type="match status" value="1"/>
</dbReference>
<sequence length="227" mass="25560">MMLDIFSSFDPNILSMNFFFFSVLMLLFLLILFSSYWLGMNLTLPNFSMMKSVISQQSERSLGSNLKGFILMVVFLFILIIMMNILGMMPYVFSFSSHLIFTLSFSLSLWLTLILSSVMNNPKMSVTILLPSGAPEWLNPFLILIETISISMRPITLGFRLAANMTAGHVVLGLMGSYISSSLFISLMSSSVALLIQIGYIMFEFGICLIQSYIFCLLITLYANDHS</sequence>
<evidence type="ECO:0000256" key="2">
    <source>
        <dbReference type="ARBA" id="ARBA00006810"/>
    </source>
</evidence>
<comment type="subcellular location">
    <subcellularLocation>
        <location evidence="1">Membrane</location>
        <topology evidence="1">Multi-pass membrane protein</topology>
    </subcellularLocation>
    <subcellularLocation>
        <location evidence="11">Mitochondrion inner membrane</location>
        <topology evidence="11">Multi-pass membrane protein</topology>
    </subcellularLocation>
</comment>
<dbReference type="Pfam" id="PF00119">
    <property type="entry name" value="ATP-synt_A"/>
    <property type="match status" value="1"/>
</dbReference>
<dbReference type="GO" id="GO:0045259">
    <property type="term" value="C:proton-transporting ATP synthase complex"/>
    <property type="evidence" value="ECO:0007669"/>
    <property type="project" value="UniProtKB-KW"/>
</dbReference>
<feature type="transmembrane region" description="Helical" evidence="12">
    <location>
        <begin position="171"/>
        <end position="196"/>
    </location>
</feature>
<feature type="transmembrane region" description="Helical" evidence="12">
    <location>
        <begin position="99"/>
        <end position="118"/>
    </location>
</feature>
<dbReference type="NCBIfam" id="TIGR01131">
    <property type="entry name" value="ATP_synt_6_or_A"/>
    <property type="match status" value="1"/>
</dbReference>
<dbReference type="InterPro" id="IPR023011">
    <property type="entry name" value="ATP_synth_F0_asu_AS"/>
</dbReference>
<dbReference type="InterPro" id="IPR035908">
    <property type="entry name" value="F0_ATP_A_sf"/>
</dbReference>
<evidence type="ECO:0000256" key="3">
    <source>
        <dbReference type="ARBA" id="ARBA00022448"/>
    </source>
</evidence>
<keyword evidence="8" id="KW-0406">Ion transport</keyword>
<keyword evidence="3" id="KW-0813">Transport</keyword>
<evidence type="ECO:0000313" key="13">
    <source>
        <dbReference type="EMBL" id="AOR87103.1"/>
    </source>
</evidence>
<name>A0A1C9UZ91_9ANNE</name>
<evidence type="ECO:0000256" key="12">
    <source>
        <dbReference type="SAM" id="Phobius"/>
    </source>
</evidence>
<evidence type="ECO:0000256" key="5">
    <source>
        <dbReference type="ARBA" id="ARBA00022692"/>
    </source>
</evidence>
<comment type="similarity">
    <text evidence="2">Belongs to the ATPase A chain family.</text>
</comment>
<feature type="transmembrane region" description="Helical" evidence="12">
    <location>
        <begin position="68"/>
        <end position="87"/>
    </location>
</feature>
<keyword evidence="9 12" id="KW-0472">Membrane</keyword>
<dbReference type="EMBL" id="KX752422">
    <property type="protein sequence ID" value="AOR87103.1"/>
    <property type="molecule type" value="Genomic_DNA"/>
</dbReference>
<protein>
    <recommendedName>
        <fullName evidence="11">ATP synthase subunit a</fullName>
    </recommendedName>
</protein>
<evidence type="ECO:0000256" key="6">
    <source>
        <dbReference type="ARBA" id="ARBA00022781"/>
    </source>
</evidence>
<dbReference type="InterPro" id="IPR045083">
    <property type="entry name" value="ATP_synth_F0_asu_bact/mt"/>
</dbReference>
<evidence type="ECO:0000256" key="11">
    <source>
        <dbReference type="RuleBase" id="RU004450"/>
    </source>
</evidence>
<dbReference type="Gene3D" id="1.20.120.220">
    <property type="entry name" value="ATP synthase, F0 complex, subunit A"/>
    <property type="match status" value="1"/>
</dbReference>
<accession>A0A1C9UZ91</accession>
<evidence type="ECO:0000256" key="9">
    <source>
        <dbReference type="ARBA" id="ARBA00023136"/>
    </source>
</evidence>
<gene>
    <name evidence="13" type="primary">ATP6</name>
</gene>
<dbReference type="CDD" id="cd00310">
    <property type="entry name" value="ATP-synt_Fo_a_6"/>
    <property type="match status" value="1"/>
</dbReference>
<evidence type="ECO:0000256" key="7">
    <source>
        <dbReference type="ARBA" id="ARBA00022989"/>
    </source>
</evidence>
<dbReference type="PROSITE" id="PS00449">
    <property type="entry name" value="ATPASE_A"/>
    <property type="match status" value="1"/>
</dbReference>